<name>A0A518DLE5_9BACT</name>
<evidence type="ECO:0008006" key="4">
    <source>
        <dbReference type="Google" id="ProtNLM"/>
    </source>
</evidence>
<evidence type="ECO:0000256" key="1">
    <source>
        <dbReference type="SAM" id="SignalP"/>
    </source>
</evidence>
<dbReference type="Proteomes" id="UP000317648">
    <property type="component" value="Chromosome"/>
</dbReference>
<keyword evidence="3" id="KW-1185">Reference proteome</keyword>
<keyword evidence="1" id="KW-0732">Signal</keyword>
<evidence type="ECO:0000313" key="3">
    <source>
        <dbReference type="Proteomes" id="UP000317648"/>
    </source>
</evidence>
<dbReference type="AlphaFoldDB" id="A0A518DLE5"/>
<sequence precursor="true">MRHFLVLVALLLAAVLVRETSAAPLAETFLLEGRLTEGEKALREHLQTHPADDEARFGLGTVQFLLAFEHLGGSLYEHGLRTERAFPGLSRQLAGLLPQNPSPKELTYQEMRQVIQTFLGDLEKAESTLAAIQDKDVKLPLHVGLIKVDLFGLGKPINAAFVLGRMDGAPAEAVESFVIGFDRGDVHWLRGYCHFLCACSEVMLSVDSHEMFDCTAHLFFEKTATPHKFLLEEDRNFERVGWWNARLFSDVIAFIHLMRFPMEEPQRMQAALAHLEGTVAQSREMWKHYQAEEDDDHEWIPNPRQTGVLQVKVTQEMITTWLDTVDETEQVLAGKKLIPFWRGENARRGVNLRRVFTEPRQLDPILWVQGTAVTPFLEEGEITELAGIGSLRRISNTFGGMNFFGFAFWFN</sequence>
<dbReference type="RefSeq" id="WP_145048814.1">
    <property type="nucleotide sequence ID" value="NZ_CP036433.1"/>
</dbReference>
<organism evidence="2 3">
    <name type="scientific">Lignipirellula cremea</name>
    <dbReference type="NCBI Taxonomy" id="2528010"/>
    <lineage>
        <taxon>Bacteria</taxon>
        <taxon>Pseudomonadati</taxon>
        <taxon>Planctomycetota</taxon>
        <taxon>Planctomycetia</taxon>
        <taxon>Pirellulales</taxon>
        <taxon>Pirellulaceae</taxon>
        <taxon>Lignipirellula</taxon>
    </lineage>
</organism>
<proteinExistence type="predicted"/>
<protein>
    <recommendedName>
        <fullName evidence="4">Tetratricopeptide repeat protein</fullName>
    </recommendedName>
</protein>
<accession>A0A518DLE5</accession>
<dbReference type="EMBL" id="CP036433">
    <property type="protein sequence ID" value="QDU92664.1"/>
    <property type="molecule type" value="Genomic_DNA"/>
</dbReference>
<gene>
    <name evidence="2" type="ORF">Pla8534_04120</name>
</gene>
<reference evidence="2 3" key="1">
    <citation type="submission" date="2019-02" db="EMBL/GenBank/DDBJ databases">
        <title>Deep-cultivation of Planctomycetes and their phenomic and genomic characterization uncovers novel biology.</title>
        <authorList>
            <person name="Wiegand S."/>
            <person name="Jogler M."/>
            <person name="Boedeker C."/>
            <person name="Pinto D."/>
            <person name="Vollmers J."/>
            <person name="Rivas-Marin E."/>
            <person name="Kohn T."/>
            <person name="Peeters S.H."/>
            <person name="Heuer A."/>
            <person name="Rast P."/>
            <person name="Oberbeckmann S."/>
            <person name="Bunk B."/>
            <person name="Jeske O."/>
            <person name="Meyerdierks A."/>
            <person name="Storesund J.E."/>
            <person name="Kallscheuer N."/>
            <person name="Luecker S."/>
            <person name="Lage O.M."/>
            <person name="Pohl T."/>
            <person name="Merkel B.J."/>
            <person name="Hornburger P."/>
            <person name="Mueller R.-W."/>
            <person name="Bruemmer F."/>
            <person name="Labrenz M."/>
            <person name="Spormann A.M."/>
            <person name="Op den Camp H."/>
            <person name="Overmann J."/>
            <person name="Amann R."/>
            <person name="Jetten M.S.M."/>
            <person name="Mascher T."/>
            <person name="Medema M.H."/>
            <person name="Devos D.P."/>
            <person name="Kaster A.-K."/>
            <person name="Ovreas L."/>
            <person name="Rohde M."/>
            <person name="Galperin M.Y."/>
            <person name="Jogler C."/>
        </authorList>
    </citation>
    <scope>NUCLEOTIDE SEQUENCE [LARGE SCALE GENOMIC DNA]</scope>
    <source>
        <strain evidence="2 3">Pla85_3_4</strain>
    </source>
</reference>
<dbReference type="OrthoDB" id="9815249at2"/>
<evidence type="ECO:0000313" key="2">
    <source>
        <dbReference type="EMBL" id="QDU92664.1"/>
    </source>
</evidence>
<feature type="chain" id="PRO_5021929482" description="Tetratricopeptide repeat protein" evidence="1">
    <location>
        <begin position="23"/>
        <end position="411"/>
    </location>
</feature>
<feature type="signal peptide" evidence="1">
    <location>
        <begin position="1"/>
        <end position="22"/>
    </location>
</feature>
<dbReference type="KEGG" id="lcre:Pla8534_04120"/>